<evidence type="ECO:0000256" key="1">
    <source>
        <dbReference type="SAM" id="Phobius"/>
    </source>
</evidence>
<reference evidence="3" key="1">
    <citation type="submission" date="2023-08" db="EMBL/GenBank/DDBJ databases">
        <title>A de novo genome assembly of Solanum verrucosum Schlechtendal, a Mexican diploid species geographically isolated from the other diploid A-genome species in potato relatives.</title>
        <authorList>
            <person name="Hosaka K."/>
        </authorList>
    </citation>
    <scope>NUCLEOTIDE SEQUENCE</scope>
    <source>
        <tissue evidence="3">Young leaves</tissue>
    </source>
</reference>
<dbReference type="SUPFAM" id="SSF56672">
    <property type="entry name" value="DNA/RNA polymerases"/>
    <property type="match status" value="1"/>
</dbReference>
<keyword evidence="4" id="KW-1185">Reference proteome</keyword>
<keyword evidence="1" id="KW-1133">Transmembrane helix</keyword>
<proteinExistence type="predicted"/>
<dbReference type="AlphaFoldDB" id="A0AAF0ZZ20"/>
<dbReference type="Gene3D" id="3.30.70.270">
    <property type="match status" value="1"/>
</dbReference>
<feature type="transmembrane region" description="Helical" evidence="1">
    <location>
        <begin position="12"/>
        <end position="28"/>
    </location>
</feature>
<name>A0AAF0ZZ20_SOLVR</name>
<feature type="domain" description="Reverse transcriptase/retrotransposon-derived protein RNase H-like" evidence="2">
    <location>
        <begin position="52"/>
        <end position="120"/>
    </location>
</feature>
<dbReference type="InterPro" id="IPR043128">
    <property type="entry name" value="Rev_trsase/Diguanyl_cyclase"/>
</dbReference>
<dbReference type="PANTHER" id="PTHR24559:SF444">
    <property type="entry name" value="REVERSE TRANSCRIPTASE DOMAIN-CONTAINING PROTEIN"/>
    <property type="match status" value="1"/>
</dbReference>
<dbReference type="InterPro" id="IPR053134">
    <property type="entry name" value="RNA-dir_DNA_polymerase"/>
</dbReference>
<evidence type="ECO:0000313" key="4">
    <source>
        <dbReference type="Proteomes" id="UP001234989"/>
    </source>
</evidence>
<protein>
    <recommendedName>
        <fullName evidence="2">Reverse transcriptase/retrotransposon-derived protein RNase H-like domain-containing protein</fullName>
    </recommendedName>
</protein>
<dbReference type="Proteomes" id="UP001234989">
    <property type="component" value="Chromosome 12"/>
</dbReference>
<evidence type="ECO:0000259" key="2">
    <source>
        <dbReference type="Pfam" id="PF17919"/>
    </source>
</evidence>
<dbReference type="InterPro" id="IPR043502">
    <property type="entry name" value="DNA/RNA_pol_sf"/>
</dbReference>
<keyword evidence="1" id="KW-0472">Membrane</keyword>
<dbReference type="Pfam" id="PF17919">
    <property type="entry name" value="RT_RNaseH_2"/>
    <property type="match status" value="1"/>
</dbReference>
<sequence length="120" mass="14110">MDLMNRVFKQYLDLFFIIFIYDILIYSRNKEQHATHLRVILQTLKDHQLFAKTRFTTTHVLTLLDGLDGCVIYCDAYRVSLGFVLMLRGKVITYASRQLKVYEKSYPTHDLELAVVVFAL</sequence>
<dbReference type="InterPro" id="IPR041577">
    <property type="entry name" value="RT_RNaseH_2"/>
</dbReference>
<gene>
    <name evidence="3" type="ORF">MTR67_051362</name>
</gene>
<keyword evidence="1" id="KW-0812">Transmembrane</keyword>
<dbReference type="EMBL" id="CP133623">
    <property type="protein sequence ID" value="WMV57977.1"/>
    <property type="molecule type" value="Genomic_DNA"/>
</dbReference>
<evidence type="ECO:0000313" key="3">
    <source>
        <dbReference type="EMBL" id="WMV57977.1"/>
    </source>
</evidence>
<accession>A0AAF0ZZ20</accession>
<organism evidence="3 4">
    <name type="scientific">Solanum verrucosum</name>
    <dbReference type="NCBI Taxonomy" id="315347"/>
    <lineage>
        <taxon>Eukaryota</taxon>
        <taxon>Viridiplantae</taxon>
        <taxon>Streptophyta</taxon>
        <taxon>Embryophyta</taxon>
        <taxon>Tracheophyta</taxon>
        <taxon>Spermatophyta</taxon>
        <taxon>Magnoliopsida</taxon>
        <taxon>eudicotyledons</taxon>
        <taxon>Gunneridae</taxon>
        <taxon>Pentapetalae</taxon>
        <taxon>asterids</taxon>
        <taxon>lamiids</taxon>
        <taxon>Solanales</taxon>
        <taxon>Solanaceae</taxon>
        <taxon>Solanoideae</taxon>
        <taxon>Solaneae</taxon>
        <taxon>Solanum</taxon>
    </lineage>
</organism>
<dbReference type="PANTHER" id="PTHR24559">
    <property type="entry name" value="TRANSPOSON TY3-I GAG-POL POLYPROTEIN"/>
    <property type="match status" value="1"/>
</dbReference>